<dbReference type="KEGG" id="cco:CCC13826_0954"/>
<evidence type="ECO:0000313" key="2">
    <source>
        <dbReference type="EMBL" id="EAT98217.1"/>
    </source>
</evidence>
<dbReference type="OrthoDB" id="10002264at2"/>
<dbReference type="eggNOG" id="ENOG503480A">
    <property type="taxonomic scope" value="Bacteria"/>
</dbReference>
<sequence>MYVVRDVQTAVFRVWVFIKWSGIPFLFGLYIMLTGITFLNCPQVIKTAILSFYGFAYIFLLIKIYFANLTYKINTKNNLFTCPAVDISNSIIAFIILVPFFKLFWTQDVDLRDIEGVYLDTQRWSTTHGEKGKKYTKKHARYNLSVTGSFGSQSLTFLSRQKRDEVRNALIQGMKHCGKKNIRQDVEVA</sequence>
<keyword evidence="1" id="KW-0812">Transmembrane</keyword>
<name>A7ZBX1_CAMC1</name>
<feature type="transmembrane region" description="Helical" evidence="1">
    <location>
        <begin position="20"/>
        <end position="41"/>
    </location>
</feature>
<feature type="transmembrane region" description="Helical" evidence="1">
    <location>
        <begin position="48"/>
        <end position="67"/>
    </location>
</feature>
<proteinExistence type="predicted"/>
<dbReference type="RefSeq" id="WP_012001280.1">
    <property type="nucleotide sequence ID" value="NC_009802.2"/>
</dbReference>
<gene>
    <name evidence="2" type="ORF">CCC13826_0954</name>
</gene>
<evidence type="ECO:0000313" key="3">
    <source>
        <dbReference type="Proteomes" id="UP000001121"/>
    </source>
</evidence>
<accession>A7ZBX1</accession>
<dbReference type="Proteomes" id="UP000001121">
    <property type="component" value="Chromosome"/>
</dbReference>
<dbReference type="HOGENOM" id="CLU_1432122_0_0_7"/>
<feature type="transmembrane region" description="Helical" evidence="1">
    <location>
        <begin position="87"/>
        <end position="105"/>
    </location>
</feature>
<evidence type="ECO:0000256" key="1">
    <source>
        <dbReference type="SAM" id="Phobius"/>
    </source>
</evidence>
<organism evidence="2 3">
    <name type="scientific">Campylobacter concisus (strain 13826)</name>
    <dbReference type="NCBI Taxonomy" id="360104"/>
    <lineage>
        <taxon>Bacteria</taxon>
        <taxon>Pseudomonadati</taxon>
        <taxon>Campylobacterota</taxon>
        <taxon>Epsilonproteobacteria</taxon>
        <taxon>Campylobacterales</taxon>
        <taxon>Campylobacteraceae</taxon>
        <taxon>Campylobacter</taxon>
    </lineage>
</organism>
<reference evidence="3" key="1">
    <citation type="submission" date="2007-10" db="EMBL/GenBank/DDBJ databases">
        <title>Genome sequence of Campylobacter concisus 13826 isolated from human feces.</title>
        <authorList>
            <person name="Fouts D.E."/>
            <person name="Mongodin E.F."/>
            <person name="Puiu D."/>
            <person name="Sebastian Y."/>
            <person name="Miller W.G."/>
            <person name="Mandrell R.E."/>
            <person name="On S."/>
            <person name="Nelson K.E."/>
        </authorList>
    </citation>
    <scope>NUCLEOTIDE SEQUENCE [LARGE SCALE GENOMIC DNA]</scope>
    <source>
        <strain evidence="3">13826</strain>
    </source>
</reference>
<protein>
    <submittedName>
        <fullName evidence="2">Membrane protein</fullName>
    </submittedName>
</protein>
<keyword evidence="1" id="KW-1133">Transmembrane helix</keyword>
<dbReference type="AlphaFoldDB" id="A7ZBX1"/>
<dbReference type="EMBL" id="CP000792">
    <property type="protein sequence ID" value="EAT98217.1"/>
    <property type="molecule type" value="Genomic_DNA"/>
</dbReference>
<keyword evidence="1" id="KW-0472">Membrane</keyword>